<dbReference type="Gene3D" id="3.20.20.80">
    <property type="entry name" value="Glycosidases"/>
    <property type="match status" value="1"/>
</dbReference>
<dbReference type="EMBL" id="VSRR010085773">
    <property type="protein sequence ID" value="MPC90852.1"/>
    <property type="molecule type" value="Genomic_DNA"/>
</dbReference>
<dbReference type="AlphaFoldDB" id="A0A5B7J3U2"/>
<reference evidence="3 4" key="1">
    <citation type="submission" date="2019-05" db="EMBL/GenBank/DDBJ databases">
        <title>Another draft genome of Portunus trituberculatus and its Hox gene families provides insights of decapod evolution.</title>
        <authorList>
            <person name="Jeong J.-H."/>
            <person name="Song I."/>
            <person name="Kim S."/>
            <person name="Choi T."/>
            <person name="Kim D."/>
            <person name="Ryu S."/>
            <person name="Kim W."/>
        </authorList>
    </citation>
    <scope>NUCLEOTIDE SEQUENCE [LARGE SCALE GENOMIC DNA]</scope>
    <source>
        <tissue evidence="3">Muscle</tissue>
    </source>
</reference>
<evidence type="ECO:0000313" key="4">
    <source>
        <dbReference type="Proteomes" id="UP000324222"/>
    </source>
</evidence>
<evidence type="ECO:0000259" key="2">
    <source>
        <dbReference type="Pfam" id="PF01055"/>
    </source>
</evidence>
<keyword evidence="1" id="KW-0378">Hydrolase</keyword>
<dbReference type="Proteomes" id="UP000324222">
    <property type="component" value="Unassembled WGS sequence"/>
</dbReference>
<dbReference type="OrthoDB" id="1334205at2759"/>
<keyword evidence="4" id="KW-1185">Reference proteome</keyword>
<gene>
    <name evidence="3" type="primary">GAA_1</name>
    <name evidence="3" type="ORF">E2C01_085855</name>
</gene>
<evidence type="ECO:0000256" key="1">
    <source>
        <dbReference type="RuleBase" id="RU361185"/>
    </source>
</evidence>
<dbReference type="InterPro" id="IPR000322">
    <property type="entry name" value="Glyco_hydro_31_TIM"/>
</dbReference>
<feature type="domain" description="Glycoside hydrolase family 31 TIM barrel" evidence="2">
    <location>
        <begin position="6"/>
        <end position="73"/>
    </location>
</feature>
<name>A0A5B7J3U2_PORTR</name>
<dbReference type="GO" id="GO:0005975">
    <property type="term" value="P:carbohydrate metabolic process"/>
    <property type="evidence" value="ECO:0007669"/>
    <property type="project" value="InterPro"/>
</dbReference>
<protein>
    <submittedName>
        <fullName evidence="3">Lysosomal alpha-glucosidase</fullName>
    </submittedName>
</protein>
<dbReference type="Pfam" id="PF01055">
    <property type="entry name" value="Glyco_hydro_31_2nd"/>
    <property type="match status" value="1"/>
</dbReference>
<evidence type="ECO:0000313" key="3">
    <source>
        <dbReference type="EMBL" id="MPC90852.1"/>
    </source>
</evidence>
<organism evidence="3 4">
    <name type="scientific">Portunus trituberculatus</name>
    <name type="common">Swimming crab</name>
    <name type="synonym">Neptunus trituberculatus</name>
    <dbReference type="NCBI Taxonomy" id="210409"/>
    <lineage>
        <taxon>Eukaryota</taxon>
        <taxon>Metazoa</taxon>
        <taxon>Ecdysozoa</taxon>
        <taxon>Arthropoda</taxon>
        <taxon>Crustacea</taxon>
        <taxon>Multicrustacea</taxon>
        <taxon>Malacostraca</taxon>
        <taxon>Eumalacostraca</taxon>
        <taxon>Eucarida</taxon>
        <taxon>Decapoda</taxon>
        <taxon>Pleocyemata</taxon>
        <taxon>Brachyura</taxon>
        <taxon>Eubrachyura</taxon>
        <taxon>Portunoidea</taxon>
        <taxon>Portunidae</taxon>
        <taxon>Portuninae</taxon>
        <taxon>Portunus</taxon>
    </lineage>
</organism>
<comment type="similarity">
    <text evidence="1">Belongs to the glycosyl hydrolase 31 family.</text>
</comment>
<dbReference type="GO" id="GO:0004553">
    <property type="term" value="F:hydrolase activity, hydrolyzing O-glycosyl compounds"/>
    <property type="evidence" value="ECO:0007669"/>
    <property type="project" value="InterPro"/>
</dbReference>
<keyword evidence="1" id="KW-0326">Glycosidase</keyword>
<accession>A0A5B7J3U2</accession>
<proteinExistence type="inferred from homology"/>
<sequence length="116" mass="12959">MVAGAYITWPEGTNQSVIQDNNDGALGSVMLGYVWPENKTAFPNFFSAAAKKWWTEEIKTFYADKIKFDGLWIVSVTCHNVKCSDVVRLWSTTLGRKTVLHVTGSGCAFSDCSRRE</sequence>
<comment type="caution">
    <text evidence="3">The sequence shown here is derived from an EMBL/GenBank/DDBJ whole genome shotgun (WGS) entry which is preliminary data.</text>
</comment>